<dbReference type="GeneID" id="63775044"/>
<sequence>MTAMEDIKAKYRQGSLRLCDTAQTAKEGDWPYLTGEVSNKEPHPEETSAEAGGPFSSQPQTGQTPTQRLLDLQYQLCSASLDPPSSSGTDSNVSAKISNASIYTKDLTNILEDLDDCRTASRPATETGGHGWSWGLTTSVFMTCYLCLTEYYNTILETLKSRDYVTPADLNVATEVHQLTLIIKHLQRYIQKCRPVSSTPLADPTSYFDLGRRSNTQELEESGDEEGKAKQAFEMDAFGFTGLYRDFDLVSPGGGSEDYGQASPIAQVTSRFAEEVSERHRRMMELCRDVNRIADKQAWI</sequence>
<dbReference type="Proteomes" id="UP000193689">
    <property type="component" value="Unassembled WGS sequence"/>
</dbReference>
<keyword evidence="3" id="KW-1185">Reference proteome</keyword>
<accession>A0A1Y2DFF8</accession>
<proteinExistence type="predicted"/>
<organism evidence="2 3">
    <name type="scientific">Pseudomassariella vexata</name>
    <dbReference type="NCBI Taxonomy" id="1141098"/>
    <lineage>
        <taxon>Eukaryota</taxon>
        <taxon>Fungi</taxon>
        <taxon>Dikarya</taxon>
        <taxon>Ascomycota</taxon>
        <taxon>Pezizomycotina</taxon>
        <taxon>Sordariomycetes</taxon>
        <taxon>Xylariomycetidae</taxon>
        <taxon>Amphisphaeriales</taxon>
        <taxon>Pseudomassariaceae</taxon>
        <taxon>Pseudomassariella</taxon>
    </lineage>
</organism>
<comment type="caution">
    <text evidence="2">The sequence shown here is derived from an EMBL/GenBank/DDBJ whole genome shotgun (WGS) entry which is preliminary data.</text>
</comment>
<dbReference type="InParanoid" id="A0A1Y2DFF8"/>
<gene>
    <name evidence="2" type="ORF">BCR38DRAFT_413439</name>
</gene>
<dbReference type="AlphaFoldDB" id="A0A1Y2DFF8"/>
<name>A0A1Y2DFF8_9PEZI</name>
<reference evidence="2 3" key="1">
    <citation type="submission" date="2016-07" db="EMBL/GenBank/DDBJ databases">
        <title>Pervasive Adenine N6-methylation of Active Genes in Fungi.</title>
        <authorList>
            <consortium name="DOE Joint Genome Institute"/>
            <person name="Mondo S.J."/>
            <person name="Dannebaum R.O."/>
            <person name="Kuo R.C."/>
            <person name="Labutti K."/>
            <person name="Haridas S."/>
            <person name="Kuo A."/>
            <person name="Salamov A."/>
            <person name="Ahrendt S.R."/>
            <person name="Lipzen A."/>
            <person name="Sullivan W."/>
            <person name="Andreopoulos W.B."/>
            <person name="Clum A."/>
            <person name="Lindquist E."/>
            <person name="Daum C."/>
            <person name="Ramamoorthy G.K."/>
            <person name="Gryganskyi A."/>
            <person name="Culley D."/>
            <person name="Magnuson J.K."/>
            <person name="James T.Y."/>
            <person name="O'Malley M.A."/>
            <person name="Stajich J.E."/>
            <person name="Spatafora J.W."/>
            <person name="Visel A."/>
            <person name="Grigoriev I.V."/>
        </authorList>
    </citation>
    <scope>NUCLEOTIDE SEQUENCE [LARGE SCALE GENOMIC DNA]</scope>
    <source>
        <strain evidence="2 3">CBS 129021</strain>
    </source>
</reference>
<dbReference type="RefSeq" id="XP_040711058.1">
    <property type="nucleotide sequence ID" value="XM_040858832.1"/>
</dbReference>
<feature type="region of interest" description="Disordered" evidence="1">
    <location>
        <begin position="28"/>
        <end position="65"/>
    </location>
</feature>
<dbReference type="EMBL" id="MCFJ01000017">
    <property type="protein sequence ID" value="ORY58023.1"/>
    <property type="molecule type" value="Genomic_DNA"/>
</dbReference>
<protein>
    <submittedName>
        <fullName evidence="2">Uncharacterized protein</fullName>
    </submittedName>
</protein>
<evidence type="ECO:0000313" key="2">
    <source>
        <dbReference type="EMBL" id="ORY58023.1"/>
    </source>
</evidence>
<evidence type="ECO:0000256" key="1">
    <source>
        <dbReference type="SAM" id="MobiDB-lite"/>
    </source>
</evidence>
<evidence type="ECO:0000313" key="3">
    <source>
        <dbReference type="Proteomes" id="UP000193689"/>
    </source>
</evidence>